<dbReference type="AlphaFoldDB" id="A0A7C8MDP8"/>
<comment type="caution">
    <text evidence="1">The sequence shown here is derived from an EMBL/GenBank/DDBJ whole genome shotgun (WGS) entry which is preliminary data.</text>
</comment>
<keyword evidence="2" id="KW-1185">Reference proteome</keyword>
<accession>A0A7C8MDP8</accession>
<reference evidence="1 2" key="1">
    <citation type="submission" date="2020-01" db="EMBL/GenBank/DDBJ databases">
        <authorList>
            <consortium name="DOE Joint Genome Institute"/>
            <person name="Haridas S."/>
            <person name="Albert R."/>
            <person name="Binder M."/>
            <person name="Bloem J."/>
            <person name="Labutti K."/>
            <person name="Salamov A."/>
            <person name="Andreopoulos B."/>
            <person name="Baker S.E."/>
            <person name="Barry K."/>
            <person name="Bills G."/>
            <person name="Bluhm B.H."/>
            <person name="Cannon C."/>
            <person name="Castanera R."/>
            <person name="Culley D.E."/>
            <person name="Daum C."/>
            <person name="Ezra D."/>
            <person name="Gonzalez J.B."/>
            <person name="Henrissat B."/>
            <person name="Kuo A."/>
            <person name="Liang C."/>
            <person name="Lipzen A."/>
            <person name="Lutzoni F."/>
            <person name="Magnuson J."/>
            <person name="Mondo S."/>
            <person name="Nolan M."/>
            <person name="Ohm R."/>
            <person name="Pangilinan J."/>
            <person name="Park H.-J.H."/>
            <person name="Ramirez L."/>
            <person name="Alfaro M."/>
            <person name="Sun H."/>
            <person name="Tritt A."/>
            <person name="Yoshinaga Y."/>
            <person name="Zwiers L.-H.L."/>
            <person name="Turgeon B.G."/>
            <person name="Goodwin S.B."/>
            <person name="Spatafora J.W."/>
            <person name="Crous P.W."/>
            <person name="Grigoriev I.V."/>
        </authorList>
    </citation>
    <scope>NUCLEOTIDE SEQUENCE [LARGE SCALE GENOMIC DNA]</scope>
    <source>
        <strain evidence="1 2">CBS 611.86</strain>
    </source>
</reference>
<sequence length="214" mass="24712">MPRELLLLTQGPHVDTEIVDEAVANVCVVTIMPDREFGPIERIVGYTVIVGFAKDLRDARIESNSLQGFKNDLQNGRLCNQWASSLHAEYRNLYEACTLLGMHWMTARYNDPEAERPSGFVLTDGPTEHSYCTLNMWFADGNYKRMKEEDETHVVRRSRRRPGDWLRHGYRRHLLPLGRMAATRKHRELIDYILTHRNLATVDCWGQQLASPSS</sequence>
<name>A0A7C8MDP8_9PLEO</name>
<evidence type="ECO:0000313" key="2">
    <source>
        <dbReference type="Proteomes" id="UP000481861"/>
    </source>
</evidence>
<organism evidence="1 2">
    <name type="scientific">Massariosphaeria phaeospora</name>
    <dbReference type="NCBI Taxonomy" id="100035"/>
    <lineage>
        <taxon>Eukaryota</taxon>
        <taxon>Fungi</taxon>
        <taxon>Dikarya</taxon>
        <taxon>Ascomycota</taxon>
        <taxon>Pezizomycotina</taxon>
        <taxon>Dothideomycetes</taxon>
        <taxon>Pleosporomycetidae</taxon>
        <taxon>Pleosporales</taxon>
        <taxon>Pleosporales incertae sedis</taxon>
        <taxon>Massariosphaeria</taxon>
    </lineage>
</organism>
<proteinExistence type="predicted"/>
<evidence type="ECO:0000313" key="1">
    <source>
        <dbReference type="EMBL" id="KAF2874135.1"/>
    </source>
</evidence>
<protein>
    <submittedName>
        <fullName evidence="1">Uncharacterized protein</fullName>
    </submittedName>
</protein>
<dbReference type="Proteomes" id="UP000481861">
    <property type="component" value="Unassembled WGS sequence"/>
</dbReference>
<gene>
    <name evidence="1" type="ORF">BDV95DRAFT_658138</name>
</gene>
<dbReference type="EMBL" id="JAADJZ010000006">
    <property type="protein sequence ID" value="KAF2874135.1"/>
    <property type="molecule type" value="Genomic_DNA"/>
</dbReference>